<dbReference type="AlphaFoldDB" id="A0A4U7KZV2"/>
<dbReference type="GO" id="GO:0022857">
    <property type="term" value="F:transmembrane transporter activity"/>
    <property type="evidence" value="ECO:0007669"/>
    <property type="project" value="InterPro"/>
</dbReference>
<gene>
    <name evidence="9" type="ORF">EX895_002259</name>
</gene>
<keyword evidence="10" id="KW-1185">Reference proteome</keyword>
<dbReference type="RefSeq" id="XP_029741003.1">
    <property type="nucleotide sequence ID" value="XM_029882858.1"/>
</dbReference>
<dbReference type="InterPro" id="IPR036259">
    <property type="entry name" value="MFS_trans_sf"/>
</dbReference>
<dbReference type="Proteomes" id="UP000306050">
    <property type="component" value="Chromosome SGRAM_13"/>
</dbReference>
<feature type="transmembrane region" description="Helical" evidence="6">
    <location>
        <begin position="12"/>
        <end position="30"/>
    </location>
</feature>
<accession>A0A4U7KZV2</accession>
<feature type="transmembrane region" description="Helical" evidence="6">
    <location>
        <begin position="229"/>
        <end position="249"/>
    </location>
</feature>
<evidence type="ECO:0000259" key="8">
    <source>
        <dbReference type="PROSITE" id="PS52019"/>
    </source>
</evidence>
<feature type="transmembrane region" description="Helical" evidence="6">
    <location>
        <begin position="255"/>
        <end position="276"/>
    </location>
</feature>
<dbReference type="GeneID" id="40725154"/>
<dbReference type="Pfam" id="PF07690">
    <property type="entry name" value="MFS_1"/>
    <property type="match status" value="1"/>
</dbReference>
<feature type="transmembrane region" description="Helical" evidence="6">
    <location>
        <begin position="126"/>
        <end position="143"/>
    </location>
</feature>
<feature type="transmembrane region" description="Helical" evidence="6">
    <location>
        <begin position="197"/>
        <end position="217"/>
    </location>
</feature>
<evidence type="ECO:0000313" key="10">
    <source>
        <dbReference type="Proteomes" id="UP000306050"/>
    </source>
</evidence>
<dbReference type="PROSITE" id="PS50850">
    <property type="entry name" value="MFS"/>
    <property type="match status" value="1"/>
</dbReference>
<dbReference type="Gene3D" id="1.20.1250.20">
    <property type="entry name" value="MFS general substrate transporter like domains"/>
    <property type="match status" value="1"/>
</dbReference>
<keyword evidence="3 6" id="KW-1133">Transmembrane helix</keyword>
<feature type="transmembrane region" description="Helical" evidence="6">
    <location>
        <begin position="50"/>
        <end position="70"/>
    </location>
</feature>
<comment type="caution">
    <text evidence="5">Lacks conserved residue(s) required for the propagation of feature annotation.</text>
</comment>
<comment type="caution">
    <text evidence="9">The sequence shown here is derived from an EMBL/GenBank/DDBJ whole genome shotgun (WGS) entry which is preliminary data.</text>
</comment>
<dbReference type="PANTHER" id="PTHR23501">
    <property type="entry name" value="MAJOR FACILITATOR SUPERFAMILY"/>
    <property type="match status" value="1"/>
</dbReference>
<evidence type="ECO:0000256" key="4">
    <source>
        <dbReference type="ARBA" id="ARBA00023136"/>
    </source>
</evidence>
<comment type="subcellular location">
    <subcellularLocation>
        <location evidence="1">Membrane</location>
        <topology evidence="1">Multi-pass membrane protein</topology>
    </subcellularLocation>
</comment>
<feature type="transmembrane region" description="Helical" evidence="6">
    <location>
        <begin position="164"/>
        <end position="185"/>
    </location>
</feature>
<evidence type="ECO:0000256" key="1">
    <source>
        <dbReference type="ARBA" id="ARBA00004141"/>
    </source>
</evidence>
<dbReference type="PANTHER" id="PTHR23501:SF102">
    <property type="entry name" value="DRUG TRANSPORTER, PUTATIVE (AFU_ORTHOLOGUE AFUA_3G08530)-RELATED"/>
    <property type="match status" value="1"/>
</dbReference>
<name>A0A4U7KZV2_9BASI</name>
<sequence length="574" mass="63000">MSIVPAEKVPLLSSIISLIFSTAAVLGPVVGGVLTQSSNAAHQSGLGWRWIFLINIPIGIVGFILLLVAFREPRTIVDTHGLSHLARLSHVDWAGSLLIILSTVMLLTGIELGSRNLYARWRSPEVVSLLVLGPVLLAFLPWIESKVKHPVVPNQFYANRTLMALNLIAFCAPGFVFLSVAVYLPQAYQLVRQESPLHSGIMILPLASTGVLSFAFTLICKLSGHTRPLLVLGTSLLTLGTGLLGLRTANVVNEFGFQVILGAGCGAIQPLLAIVGQISVHSNDLASAMGLINFQRMMGGTIGVAVTSALLRSFVDFSSIQMQLEAQVPNGVTSHDSFQAVASQLEQVLIRPAQQLAKFSPPEQAIILQGFDRAFRLVWITLAGVSGAAILSCAEPAADRPQVQISANVQASRLTELPGYQWDHEAYWLETRSVRSHRLRKYRHNLLGYPFETSIDTIPRWRNSLRLSKLPWFKDHQIQGRIIFPAPGYLALAIEGAFNHWLHGLRNDFQKDNHLYDIEIKTVLGLKDDKTREVMWETRMIDGVNGSRFAFSIVVLSMSLNGSKQLTTSIAQEC</sequence>
<dbReference type="KEGG" id="sgra:EX895_002259"/>
<dbReference type="OrthoDB" id="10021397at2759"/>
<evidence type="ECO:0000256" key="2">
    <source>
        <dbReference type="ARBA" id="ARBA00022692"/>
    </source>
</evidence>
<dbReference type="GO" id="GO:0005886">
    <property type="term" value="C:plasma membrane"/>
    <property type="evidence" value="ECO:0007669"/>
    <property type="project" value="TreeGrafter"/>
</dbReference>
<dbReference type="InterPro" id="IPR011701">
    <property type="entry name" value="MFS"/>
</dbReference>
<dbReference type="InterPro" id="IPR020846">
    <property type="entry name" value="MFS_dom"/>
</dbReference>
<evidence type="ECO:0000256" key="6">
    <source>
        <dbReference type="SAM" id="Phobius"/>
    </source>
</evidence>
<dbReference type="EMBL" id="SRRM01000006">
    <property type="protein sequence ID" value="TKY89018.1"/>
    <property type="molecule type" value="Genomic_DNA"/>
</dbReference>
<evidence type="ECO:0000256" key="5">
    <source>
        <dbReference type="PROSITE-ProRule" id="PRU01363"/>
    </source>
</evidence>
<feature type="domain" description="PKS/mFAS DH" evidence="8">
    <location>
        <begin position="444"/>
        <end position="574"/>
    </location>
</feature>
<evidence type="ECO:0000256" key="3">
    <source>
        <dbReference type="ARBA" id="ARBA00022989"/>
    </source>
</evidence>
<dbReference type="InterPro" id="IPR049552">
    <property type="entry name" value="PKS_DH_N"/>
</dbReference>
<dbReference type="SUPFAM" id="SSF103473">
    <property type="entry name" value="MFS general substrate transporter"/>
    <property type="match status" value="1"/>
</dbReference>
<dbReference type="InterPro" id="IPR042104">
    <property type="entry name" value="PKS_dehydratase_sf"/>
</dbReference>
<keyword evidence="2 6" id="KW-0812">Transmembrane</keyword>
<keyword evidence="4 6" id="KW-0472">Membrane</keyword>
<dbReference type="Pfam" id="PF21089">
    <property type="entry name" value="PKS_DH_N"/>
    <property type="match status" value="1"/>
</dbReference>
<dbReference type="InterPro" id="IPR049900">
    <property type="entry name" value="PKS_mFAS_DH"/>
</dbReference>
<protein>
    <submittedName>
        <fullName evidence="9">Uncharacterized protein</fullName>
    </submittedName>
</protein>
<evidence type="ECO:0000313" key="9">
    <source>
        <dbReference type="EMBL" id="TKY89018.1"/>
    </source>
</evidence>
<dbReference type="PROSITE" id="PS52019">
    <property type="entry name" value="PKS_MFAS_DH"/>
    <property type="match status" value="1"/>
</dbReference>
<organism evidence="9 10">
    <name type="scientific">Sporisorium graminicola</name>
    <dbReference type="NCBI Taxonomy" id="280036"/>
    <lineage>
        <taxon>Eukaryota</taxon>
        <taxon>Fungi</taxon>
        <taxon>Dikarya</taxon>
        <taxon>Basidiomycota</taxon>
        <taxon>Ustilaginomycotina</taxon>
        <taxon>Ustilaginomycetes</taxon>
        <taxon>Ustilaginales</taxon>
        <taxon>Ustilaginaceae</taxon>
        <taxon>Sporisorium</taxon>
    </lineage>
</organism>
<feature type="domain" description="Major facilitator superfamily (MFS) profile" evidence="7">
    <location>
        <begin position="1"/>
        <end position="355"/>
    </location>
</feature>
<reference evidence="9 10" key="1">
    <citation type="submission" date="2019-05" db="EMBL/GenBank/DDBJ databases">
        <title>Sporisorium graminicola CBS 10092 draft sequencing and annotation.</title>
        <authorList>
            <person name="Solano-Gonzalez S."/>
            <person name="Caddick M.X."/>
            <person name="Darby A."/>
        </authorList>
    </citation>
    <scope>NUCLEOTIDE SEQUENCE [LARGE SCALE GENOMIC DNA]</scope>
    <source>
        <strain evidence="9 10">CBS 10092</strain>
    </source>
</reference>
<proteinExistence type="predicted"/>
<dbReference type="Gene3D" id="3.10.129.110">
    <property type="entry name" value="Polyketide synthase dehydratase"/>
    <property type="match status" value="1"/>
</dbReference>
<evidence type="ECO:0000259" key="7">
    <source>
        <dbReference type="PROSITE" id="PS50850"/>
    </source>
</evidence>
<feature type="transmembrane region" description="Helical" evidence="6">
    <location>
        <begin position="91"/>
        <end position="114"/>
    </location>
</feature>